<dbReference type="Proteomes" id="UP000503509">
    <property type="component" value="Genome"/>
</dbReference>
<dbReference type="GeneID" id="65101641"/>
<name>A0A410S7V7_9ABAC</name>
<keyword evidence="2" id="KW-1185">Reference proteome</keyword>
<proteinExistence type="predicted"/>
<dbReference type="EMBL" id="MH717816">
    <property type="protein sequence ID" value="QAT90298.1"/>
    <property type="molecule type" value="Genomic_DNA"/>
</dbReference>
<dbReference type="RefSeq" id="YP_010086430.1">
    <property type="nucleotide sequence ID" value="NC_055455.1"/>
</dbReference>
<evidence type="ECO:0000313" key="2">
    <source>
        <dbReference type="Proteomes" id="UP000503509"/>
    </source>
</evidence>
<accession>A0A410S7V7</accession>
<organism evidence="1 2">
    <name type="scientific">Spodoptera exempta nucleopolyhedrovirus</name>
    <dbReference type="NCBI Taxonomy" id="1242863"/>
    <lineage>
        <taxon>Viruses</taxon>
        <taxon>Viruses incertae sedis</taxon>
        <taxon>Naldaviricetes</taxon>
        <taxon>Lefavirales</taxon>
        <taxon>Baculoviridae</taxon>
        <taxon>Alphabaculovirus</taxon>
        <taxon>Alphabaculovirus spexemptae</taxon>
    </lineage>
</organism>
<protein>
    <submittedName>
        <fullName evidence="1">Uncharacterized protein</fullName>
    </submittedName>
</protein>
<evidence type="ECO:0000313" key="1">
    <source>
        <dbReference type="EMBL" id="QAT90298.1"/>
    </source>
</evidence>
<reference evidence="1 2" key="1">
    <citation type="submission" date="2018-08" db="EMBL/GenBank/DDBJ databases">
        <title>Sequence analysis of the African armyworm, Spodoptera exempta nucleopolyhedrovirus.</title>
        <authorList>
            <person name="Escasa S.R."/>
            <person name="Mowery J.D."/>
            <person name="Bauchan G.R."/>
            <person name="Harrison R.L."/>
            <person name="Cory J.S."/>
        </authorList>
    </citation>
    <scope>NUCLEOTIDE SEQUENCE [LARGE SCALE GENOMIC DNA]</scope>
    <source>
        <strain evidence="1 2">244.1</strain>
    </source>
</reference>
<dbReference type="KEGG" id="vg:65101641"/>
<sequence length="110" mass="12638">MFNSSRLRNNYNYNNMTSSYRMPCSYFDTTHNQQHDTLRRDLRTLKSQVYEMCQQSSGTDRSLCDRIKNSMDYSTSSSRDVTGRYLITGKTTTTNNNGTGTVAVVDAVKY</sequence>